<evidence type="ECO:0000256" key="1">
    <source>
        <dbReference type="SAM" id="MobiDB-lite"/>
    </source>
</evidence>
<organism evidence="2 3">
    <name type="scientific">Vitis vinifera</name>
    <name type="common">Grape</name>
    <dbReference type="NCBI Taxonomy" id="29760"/>
    <lineage>
        <taxon>Eukaryota</taxon>
        <taxon>Viridiplantae</taxon>
        <taxon>Streptophyta</taxon>
        <taxon>Embryophyta</taxon>
        <taxon>Tracheophyta</taxon>
        <taxon>Spermatophyta</taxon>
        <taxon>Magnoliopsida</taxon>
        <taxon>eudicotyledons</taxon>
        <taxon>Gunneridae</taxon>
        <taxon>Pentapetalae</taxon>
        <taxon>rosids</taxon>
        <taxon>Vitales</taxon>
        <taxon>Vitaceae</taxon>
        <taxon>Viteae</taxon>
        <taxon>Vitis</taxon>
    </lineage>
</organism>
<dbReference type="Proteomes" id="UP001227230">
    <property type="component" value="Chromosome 8"/>
</dbReference>
<keyword evidence="3" id="KW-1185">Reference proteome</keyword>
<proteinExistence type="predicted"/>
<protein>
    <submittedName>
        <fullName evidence="2">Uncharacterized protein</fullName>
    </submittedName>
</protein>
<evidence type="ECO:0000313" key="3">
    <source>
        <dbReference type="Proteomes" id="UP001227230"/>
    </source>
</evidence>
<accession>A0ABY9CF38</accession>
<evidence type="ECO:0000313" key="2">
    <source>
        <dbReference type="EMBL" id="WJZ93397.1"/>
    </source>
</evidence>
<sequence length="218" mass="25006">MLRSNVEDASEQTRGREIEPTARDMGRKDKSHDVVANMEARLAKVELTMTDTREGLDLIEQGMKKGMKDLREQIQDLHEGMLVSQVQPMSHKEFVSFQEKVMRMLTSIKSTMEALATRMESRDQEVTQELAIYKVVVSTQVMATRETSRVEVPKPQGFNGKRNSKKLDNFLWHIEQYFEAIALTDEVAKVRIVTLYLTDIATLCGVEGLLIWRKVFVP</sequence>
<name>A0ABY9CF38_VITVI</name>
<reference evidence="2 3" key="1">
    <citation type="journal article" date="2023" name="Hortic Res">
        <title>The complete reference genome for grapevine (Vitis vinifera L.) genetics and breeding.</title>
        <authorList>
            <person name="Shi X."/>
            <person name="Cao S."/>
            <person name="Wang X."/>
            <person name="Huang S."/>
            <person name="Wang Y."/>
            <person name="Liu Z."/>
            <person name="Liu W."/>
            <person name="Leng X."/>
            <person name="Peng Y."/>
            <person name="Wang N."/>
            <person name="Wang Y."/>
            <person name="Ma Z."/>
            <person name="Xu X."/>
            <person name="Zhang F."/>
            <person name="Xue H."/>
            <person name="Zhong H."/>
            <person name="Wang Y."/>
            <person name="Zhang K."/>
            <person name="Velt A."/>
            <person name="Avia K."/>
            <person name="Holtgrawe D."/>
            <person name="Grimplet J."/>
            <person name="Matus J.T."/>
            <person name="Ware D."/>
            <person name="Wu X."/>
            <person name="Wang H."/>
            <person name="Liu C."/>
            <person name="Fang Y."/>
            <person name="Rustenholz C."/>
            <person name="Cheng Z."/>
            <person name="Xiao H."/>
            <person name="Zhou Y."/>
        </authorList>
    </citation>
    <scope>NUCLEOTIDE SEQUENCE [LARGE SCALE GENOMIC DNA]</scope>
    <source>
        <strain evidence="3">cv. Pinot noir / PN40024</strain>
        <tissue evidence="2">Leaf</tissue>
    </source>
</reference>
<dbReference type="EMBL" id="CP126655">
    <property type="protein sequence ID" value="WJZ93397.1"/>
    <property type="molecule type" value="Genomic_DNA"/>
</dbReference>
<feature type="compositionally biased region" description="Basic and acidic residues" evidence="1">
    <location>
        <begin position="11"/>
        <end position="31"/>
    </location>
</feature>
<feature type="region of interest" description="Disordered" evidence="1">
    <location>
        <begin position="1"/>
        <end position="31"/>
    </location>
</feature>
<gene>
    <name evidence="2" type="ORF">VitviT2T_012342</name>
</gene>